<keyword evidence="2" id="KW-1185">Reference proteome</keyword>
<evidence type="ECO:0000313" key="1">
    <source>
        <dbReference type="EMBL" id="NYS62089.1"/>
    </source>
</evidence>
<name>A0A7Z0LND6_9GAMM</name>
<dbReference type="Proteomes" id="UP000586119">
    <property type="component" value="Unassembled WGS sequence"/>
</dbReference>
<gene>
    <name evidence="1" type="ORF">HZS81_15125</name>
</gene>
<protein>
    <submittedName>
        <fullName evidence="1">Uncharacterized protein</fullName>
    </submittedName>
</protein>
<sequence>MAHQERKQYWQQQVTEWHTSGLSDMPFCKQETLTNITPAGKRFHSASRHVHQLWKRLDNDFVSANALLAPDERQDLLVLRQKLASDNNRLSALPMVTG</sequence>
<dbReference type="EMBL" id="JACCDF010000015">
    <property type="protein sequence ID" value="NYS62089.1"/>
    <property type="molecule type" value="Genomic_DNA"/>
</dbReference>
<accession>A0A7Z0LND6</accession>
<organism evidence="1 2">
    <name type="scientific">Vreelandella salicampi</name>
    <dbReference type="NCBI Taxonomy" id="1449798"/>
    <lineage>
        <taxon>Bacteria</taxon>
        <taxon>Pseudomonadati</taxon>
        <taxon>Pseudomonadota</taxon>
        <taxon>Gammaproteobacteria</taxon>
        <taxon>Oceanospirillales</taxon>
        <taxon>Halomonadaceae</taxon>
        <taxon>Vreelandella</taxon>
    </lineage>
</organism>
<comment type="caution">
    <text evidence="1">The sequence shown here is derived from an EMBL/GenBank/DDBJ whole genome shotgun (WGS) entry which is preliminary data.</text>
</comment>
<dbReference type="NCBIfam" id="NF047593">
    <property type="entry name" value="IS66_ISAeme5_TnpA"/>
    <property type="match status" value="1"/>
</dbReference>
<proteinExistence type="predicted"/>
<dbReference type="RefSeq" id="WP_179931352.1">
    <property type="nucleotide sequence ID" value="NZ_JACCDF010000015.1"/>
</dbReference>
<dbReference type="AlphaFoldDB" id="A0A7Z0LND6"/>
<evidence type="ECO:0000313" key="2">
    <source>
        <dbReference type="Proteomes" id="UP000586119"/>
    </source>
</evidence>
<reference evidence="1 2" key="1">
    <citation type="journal article" date="2015" name="Int. J. Syst. Evol. Microbiol.">
        <title>Halomonas salicampi sp. nov., a halotolerant and alkalitolerant bacterium isolated from a saltern soil.</title>
        <authorList>
            <person name="Lee J.C."/>
            <person name="Kim Y.S."/>
            <person name="Yun B.S."/>
            <person name="Whang K.S."/>
        </authorList>
    </citation>
    <scope>NUCLEOTIDE SEQUENCE [LARGE SCALE GENOMIC DNA]</scope>
    <source>
        <strain evidence="1 2">BH103</strain>
    </source>
</reference>